<dbReference type="STRING" id="1618583.US75_C0009G0003"/>
<protein>
    <submittedName>
        <fullName evidence="1">Uncharacterized protein</fullName>
    </submittedName>
</protein>
<dbReference type="EMBL" id="LBUE01000009">
    <property type="protein sequence ID" value="KKQ56150.1"/>
    <property type="molecule type" value="Genomic_DNA"/>
</dbReference>
<proteinExistence type="predicted"/>
<sequence>MVSEVPYTEMGASDKEWLPIIISGKKIKAKYTYFHEGGSIESRELNKIIYSFGNLQKTIVDNINNDKVLCGILSEQDG</sequence>
<reference evidence="1 2" key="1">
    <citation type="journal article" date="2015" name="Nature">
        <title>rRNA introns, odd ribosomes, and small enigmatic genomes across a large radiation of phyla.</title>
        <authorList>
            <person name="Brown C.T."/>
            <person name="Hug L.A."/>
            <person name="Thomas B.C."/>
            <person name="Sharon I."/>
            <person name="Castelle C.J."/>
            <person name="Singh A."/>
            <person name="Wilkins M.J."/>
            <person name="Williams K.H."/>
            <person name="Banfield J.F."/>
        </authorList>
    </citation>
    <scope>NUCLEOTIDE SEQUENCE [LARGE SCALE GENOMIC DNA]</scope>
</reference>
<dbReference type="Proteomes" id="UP000034096">
    <property type="component" value="Unassembled WGS sequence"/>
</dbReference>
<organism evidence="1 2">
    <name type="scientific">Candidatus Woesebacteria bacterium GW2011_GWC1_38_13</name>
    <dbReference type="NCBI Taxonomy" id="1618583"/>
    <lineage>
        <taxon>Bacteria</taxon>
        <taxon>Candidatus Woeseibacteriota</taxon>
    </lineage>
</organism>
<name>A0A0G0IYN2_9BACT</name>
<evidence type="ECO:0000313" key="2">
    <source>
        <dbReference type="Proteomes" id="UP000034096"/>
    </source>
</evidence>
<gene>
    <name evidence="1" type="ORF">US75_C0009G0003</name>
</gene>
<accession>A0A0G0IYN2</accession>
<evidence type="ECO:0000313" key="1">
    <source>
        <dbReference type="EMBL" id="KKQ56150.1"/>
    </source>
</evidence>
<dbReference type="AlphaFoldDB" id="A0A0G0IYN2"/>
<comment type="caution">
    <text evidence="1">The sequence shown here is derived from an EMBL/GenBank/DDBJ whole genome shotgun (WGS) entry which is preliminary data.</text>
</comment>